<dbReference type="Gene3D" id="1.10.510.10">
    <property type="entry name" value="Transferase(Phosphotransferase) domain 1"/>
    <property type="match status" value="1"/>
</dbReference>
<sequence length="713" mass="73523">MDGAVRVLAGRYELGDAVGRGATGVVYRGVDREGGRVVAVKVVDEGLVRGLGSAAFAVREVWTLAEVRHPGVAEIRDVGNDPEHGVCVVTEFVEDGERVDGLADGGLHPDAVLEIAEGVLAVLAEGHGRGVVHGDVKPSDVLVVRRGGRLRVKVTDYGLVRVLSGTGTRFTQSGEMIGGAAWTPPEEAERGADGTAWNPVGEVAPGGPEGDVYSVGCLLYGLLTGRPPFRGDVQGVLHQQVHRVAEPPSQAVRGLSPQWDAILMRALAKRPQDRYADAAAMRDALEPLRVAAPYRPVAAPAAPKGASEPSPGRRRRGRALWLVPVAGLTAAAAAAYLLTGTGGGLPSASGAPSSPAAAVPVSPASAAPVVLGHLTALGDGFDEDVQAVRLAVDAYNATRPAVRVELRLYDTAGDDERAAAQAAVDDGVVGIVGPASSDDATAFGPVLEGAGVPNVAYGTTVADLGSQGFAYWHRVIAGDDVQGEAVGTFLRTGLKAERVAVIHDNTEDGRPLADRVRQVVEARGGKARAWDYELADTGFGDLVDGVRGFKPDAVFVAGHGQGAGRLLRALRDGEVTVPFVGGDGTFGRELISAAGDAAEGAFASCACLVDPEGTSSPPAGEFAEAYRAAYGEAPSDAYTAEAYDAATLFLEAVRSGAALRQDVNAWLGGAHLAGVTGPLGFTEHGEPEDATIHLYRVDHGAFVRLGTTTEARP</sequence>
<keyword evidence="5" id="KW-0723">Serine/threonine-protein kinase</keyword>
<evidence type="ECO:0000313" key="5">
    <source>
        <dbReference type="EMBL" id="ROO89481.1"/>
    </source>
</evidence>
<dbReference type="OrthoDB" id="7337537at2"/>
<evidence type="ECO:0000256" key="2">
    <source>
        <dbReference type="ARBA" id="ARBA00022729"/>
    </source>
</evidence>
<dbReference type="Pfam" id="PF00069">
    <property type="entry name" value="Pkinase"/>
    <property type="match status" value="1"/>
</dbReference>
<protein>
    <submittedName>
        <fullName evidence="5">Serine/threonine protein kinase</fullName>
    </submittedName>
</protein>
<dbReference type="Gene3D" id="3.40.50.2300">
    <property type="match status" value="2"/>
</dbReference>
<comment type="caution">
    <text evidence="5">The sequence shown here is derived from an EMBL/GenBank/DDBJ whole genome shotgun (WGS) entry which is preliminary data.</text>
</comment>
<accession>A0A3N1D7M4</accession>
<dbReference type="AlphaFoldDB" id="A0A3N1D7M4"/>
<dbReference type="Proteomes" id="UP000272400">
    <property type="component" value="Unassembled WGS sequence"/>
</dbReference>
<dbReference type="GO" id="GO:0005524">
    <property type="term" value="F:ATP binding"/>
    <property type="evidence" value="ECO:0007669"/>
    <property type="project" value="UniProtKB-UniRule"/>
</dbReference>
<dbReference type="InterPro" id="IPR000719">
    <property type="entry name" value="Prot_kinase_dom"/>
</dbReference>
<name>A0A3N1D7M4_9ACTN</name>
<dbReference type="CDD" id="cd14014">
    <property type="entry name" value="STKc_PknB_like"/>
    <property type="match status" value="1"/>
</dbReference>
<dbReference type="Pfam" id="PF13458">
    <property type="entry name" value="Peripla_BP_6"/>
    <property type="match status" value="1"/>
</dbReference>
<keyword evidence="3" id="KW-0067">ATP-binding</keyword>
<organism evidence="5 6">
    <name type="scientific">Actinocorallia herbida</name>
    <dbReference type="NCBI Taxonomy" id="58109"/>
    <lineage>
        <taxon>Bacteria</taxon>
        <taxon>Bacillati</taxon>
        <taxon>Actinomycetota</taxon>
        <taxon>Actinomycetes</taxon>
        <taxon>Streptosporangiales</taxon>
        <taxon>Thermomonosporaceae</taxon>
        <taxon>Actinocorallia</taxon>
    </lineage>
</organism>
<reference evidence="5 6" key="1">
    <citation type="submission" date="2018-11" db="EMBL/GenBank/DDBJ databases">
        <title>Sequencing the genomes of 1000 actinobacteria strains.</title>
        <authorList>
            <person name="Klenk H.-P."/>
        </authorList>
    </citation>
    <scope>NUCLEOTIDE SEQUENCE [LARGE SCALE GENOMIC DNA]</scope>
    <source>
        <strain evidence="5 6">DSM 44254</strain>
    </source>
</reference>
<dbReference type="InterPro" id="IPR017441">
    <property type="entry name" value="Protein_kinase_ATP_BS"/>
</dbReference>
<gene>
    <name evidence="5" type="ORF">EDD29_7178</name>
</gene>
<dbReference type="PANTHER" id="PTHR47151">
    <property type="entry name" value="LEU/ILE/VAL-BINDING ABC TRANSPORTER SUBUNIT"/>
    <property type="match status" value="1"/>
</dbReference>
<evidence type="ECO:0000313" key="6">
    <source>
        <dbReference type="Proteomes" id="UP000272400"/>
    </source>
</evidence>
<evidence type="ECO:0000256" key="1">
    <source>
        <dbReference type="ARBA" id="ARBA00010062"/>
    </source>
</evidence>
<feature type="domain" description="Protein kinase" evidence="4">
    <location>
        <begin position="12"/>
        <end position="289"/>
    </location>
</feature>
<dbReference type="CDD" id="cd06342">
    <property type="entry name" value="PBP1_ABC_LIVBP-like"/>
    <property type="match status" value="1"/>
</dbReference>
<dbReference type="InterPro" id="IPR011009">
    <property type="entry name" value="Kinase-like_dom_sf"/>
</dbReference>
<keyword evidence="2" id="KW-0732">Signal</keyword>
<feature type="binding site" evidence="3">
    <location>
        <position position="41"/>
    </location>
    <ligand>
        <name>ATP</name>
        <dbReference type="ChEBI" id="CHEBI:30616"/>
    </ligand>
</feature>
<dbReference type="Gene3D" id="3.30.200.20">
    <property type="entry name" value="Phosphorylase Kinase, domain 1"/>
    <property type="match status" value="1"/>
</dbReference>
<dbReference type="PANTHER" id="PTHR47151:SF2">
    <property type="entry name" value="AMINO ACID BINDING PROTEIN"/>
    <property type="match status" value="1"/>
</dbReference>
<keyword evidence="5" id="KW-0808">Transferase</keyword>
<proteinExistence type="inferred from homology"/>
<dbReference type="SUPFAM" id="SSF53822">
    <property type="entry name" value="Periplasmic binding protein-like I"/>
    <property type="match status" value="1"/>
</dbReference>
<dbReference type="PROSITE" id="PS00107">
    <property type="entry name" value="PROTEIN_KINASE_ATP"/>
    <property type="match status" value="1"/>
</dbReference>
<dbReference type="EMBL" id="RJKE01000001">
    <property type="protein sequence ID" value="ROO89481.1"/>
    <property type="molecule type" value="Genomic_DNA"/>
</dbReference>
<evidence type="ECO:0000259" key="4">
    <source>
        <dbReference type="PROSITE" id="PS50011"/>
    </source>
</evidence>
<keyword evidence="5" id="KW-0418">Kinase</keyword>
<dbReference type="PROSITE" id="PS50011">
    <property type="entry name" value="PROTEIN_KINASE_DOM"/>
    <property type="match status" value="1"/>
</dbReference>
<keyword evidence="6" id="KW-1185">Reference proteome</keyword>
<dbReference type="SUPFAM" id="SSF56112">
    <property type="entry name" value="Protein kinase-like (PK-like)"/>
    <property type="match status" value="1"/>
</dbReference>
<dbReference type="GO" id="GO:0004674">
    <property type="term" value="F:protein serine/threonine kinase activity"/>
    <property type="evidence" value="ECO:0007669"/>
    <property type="project" value="UniProtKB-KW"/>
</dbReference>
<dbReference type="RefSeq" id="WP_148086201.1">
    <property type="nucleotide sequence ID" value="NZ_RJKE01000001.1"/>
</dbReference>
<dbReference type="InterPro" id="IPR028081">
    <property type="entry name" value="Leu-bd"/>
</dbReference>
<evidence type="ECO:0000256" key="3">
    <source>
        <dbReference type="PROSITE-ProRule" id="PRU10141"/>
    </source>
</evidence>
<keyword evidence="3" id="KW-0547">Nucleotide-binding</keyword>
<comment type="similarity">
    <text evidence="1">Belongs to the leucine-binding protein family.</text>
</comment>
<dbReference type="InterPro" id="IPR028082">
    <property type="entry name" value="Peripla_BP_I"/>
</dbReference>